<proteinExistence type="predicted"/>
<dbReference type="GO" id="GO:0008143">
    <property type="term" value="F:poly(A) binding"/>
    <property type="evidence" value="ECO:0007669"/>
    <property type="project" value="TreeGrafter"/>
</dbReference>
<dbReference type="AlphaFoldDB" id="A0A9W7AC29"/>
<gene>
    <name evidence="4" type="ORF">TL16_g04798</name>
</gene>
<feature type="region of interest" description="Disordered" evidence="2">
    <location>
        <begin position="92"/>
        <end position="121"/>
    </location>
</feature>
<evidence type="ECO:0000313" key="5">
    <source>
        <dbReference type="Proteomes" id="UP001162640"/>
    </source>
</evidence>
<feature type="region of interest" description="Disordered" evidence="2">
    <location>
        <begin position="25"/>
        <end position="61"/>
    </location>
</feature>
<reference evidence="5" key="1">
    <citation type="journal article" date="2023" name="Commun. Biol.">
        <title>Genome analysis of Parmales, the sister group of diatoms, reveals the evolutionary specialization of diatoms from phago-mixotrophs to photoautotrophs.</title>
        <authorList>
            <person name="Ban H."/>
            <person name="Sato S."/>
            <person name="Yoshikawa S."/>
            <person name="Yamada K."/>
            <person name="Nakamura Y."/>
            <person name="Ichinomiya M."/>
            <person name="Sato N."/>
            <person name="Blanc-Mathieu R."/>
            <person name="Endo H."/>
            <person name="Kuwata A."/>
            <person name="Ogata H."/>
        </authorList>
    </citation>
    <scope>NUCLEOTIDE SEQUENCE [LARGE SCALE GENOMIC DNA]</scope>
</reference>
<name>A0A9W7AC29_9STRA</name>
<feature type="compositionally biased region" description="Basic and acidic residues" evidence="2">
    <location>
        <begin position="102"/>
        <end position="121"/>
    </location>
</feature>
<feature type="domain" description="RRM" evidence="3">
    <location>
        <begin position="62"/>
        <end position="102"/>
    </location>
</feature>
<protein>
    <recommendedName>
        <fullName evidence="3">RRM domain-containing protein</fullName>
    </recommendedName>
</protein>
<sequence>MEDQTDTTIEEAQDIETLKAQIAQMEAEAAAMDEGKAPEGDKKEGGGEKEGGDAARTDNNSIYVGQVEYSCTPEDLVSHFSVCGDIERVTIQCDPYSGNPKGEQRSEPRSEAPNRFERFQN</sequence>
<dbReference type="SUPFAM" id="SSF54928">
    <property type="entry name" value="RNA-binding domain, RBD"/>
    <property type="match status" value="1"/>
</dbReference>
<dbReference type="InterPro" id="IPR035979">
    <property type="entry name" value="RBD_domain_sf"/>
</dbReference>
<dbReference type="Gene3D" id="3.30.70.330">
    <property type="match status" value="1"/>
</dbReference>
<dbReference type="EMBL" id="BLQM01000135">
    <property type="protein sequence ID" value="GMH67921.1"/>
    <property type="molecule type" value="Genomic_DNA"/>
</dbReference>
<dbReference type="PANTHER" id="PTHR23236">
    <property type="entry name" value="EUKARYOTIC TRANSLATION INITIATION FACTOR 4B/4H"/>
    <property type="match status" value="1"/>
</dbReference>
<accession>A0A9W7AC29</accession>
<dbReference type="Proteomes" id="UP001162640">
    <property type="component" value="Unassembled WGS sequence"/>
</dbReference>
<evidence type="ECO:0000256" key="1">
    <source>
        <dbReference type="ARBA" id="ARBA00022884"/>
    </source>
</evidence>
<dbReference type="PANTHER" id="PTHR23236:SF12">
    <property type="entry name" value="EUKARYOTIC INITIATION FACTOR 4B-RELATED"/>
    <property type="match status" value="1"/>
</dbReference>
<dbReference type="InterPro" id="IPR012677">
    <property type="entry name" value="Nucleotide-bd_a/b_plait_sf"/>
</dbReference>
<dbReference type="Pfam" id="PF00076">
    <property type="entry name" value="RRM_1"/>
    <property type="match status" value="1"/>
</dbReference>
<dbReference type="InterPro" id="IPR000504">
    <property type="entry name" value="RRM_dom"/>
</dbReference>
<evidence type="ECO:0000259" key="3">
    <source>
        <dbReference type="Pfam" id="PF00076"/>
    </source>
</evidence>
<keyword evidence="1" id="KW-0694">RNA-binding</keyword>
<feature type="compositionally biased region" description="Basic and acidic residues" evidence="2">
    <location>
        <begin position="33"/>
        <end position="56"/>
    </location>
</feature>
<comment type="caution">
    <text evidence="4">The sequence shown here is derived from an EMBL/GenBank/DDBJ whole genome shotgun (WGS) entry which is preliminary data.</text>
</comment>
<organism evidence="4 5">
    <name type="scientific">Triparma laevis f. inornata</name>
    <dbReference type="NCBI Taxonomy" id="1714386"/>
    <lineage>
        <taxon>Eukaryota</taxon>
        <taxon>Sar</taxon>
        <taxon>Stramenopiles</taxon>
        <taxon>Ochrophyta</taxon>
        <taxon>Bolidophyceae</taxon>
        <taxon>Parmales</taxon>
        <taxon>Triparmaceae</taxon>
        <taxon>Triparma</taxon>
    </lineage>
</organism>
<evidence type="ECO:0000256" key="2">
    <source>
        <dbReference type="SAM" id="MobiDB-lite"/>
    </source>
</evidence>
<evidence type="ECO:0000313" key="4">
    <source>
        <dbReference type="EMBL" id="GMH67921.1"/>
    </source>
</evidence>